<gene>
    <name evidence="2" type="ORF">HF526_17305</name>
</gene>
<organism evidence="2 3">
    <name type="scientific">Pseudonocardia acidicola</name>
    <dbReference type="NCBI Taxonomy" id="2724939"/>
    <lineage>
        <taxon>Bacteria</taxon>
        <taxon>Bacillati</taxon>
        <taxon>Actinomycetota</taxon>
        <taxon>Actinomycetes</taxon>
        <taxon>Pseudonocardiales</taxon>
        <taxon>Pseudonocardiaceae</taxon>
        <taxon>Pseudonocardia</taxon>
    </lineage>
</organism>
<evidence type="ECO:0000259" key="1">
    <source>
        <dbReference type="Pfam" id="PF12697"/>
    </source>
</evidence>
<accession>A0ABX1SBV5</accession>
<dbReference type="PANTHER" id="PTHR37017:SF11">
    <property type="entry name" value="ESTERASE_LIPASE_THIOESTERASE DOMAIN-CONTAINING PROTEIN"/>
    <property type="match status" value="1"/>
</dbReference>
<dbReference type="PANTHER" id="PTHR37017">
    <property type="entry name" value="AB HYDROLASE-1 DOMAIN-CONTAINING PROTEIN-RELATED"/>
    <property type="match status" value="1"/>
</dbReference>
<feature type="domain" description="AB hydrolase-1" evidence="1">
    <location>
        <begin position="4"/>
        <end position="233"/>
    </location>
</feature>
<proteinExistence type="predicted"/>
<dbReference type="Proteomes" id="UP000820669">
    <property type="component" value="Unassembled WGS sequence"/>
</dbReference>
<keyword evidence="3" id="KW-1185">Reference proteome</keyword>
<evidence type="ECO:0000313" key="2">
    <source>
        <dbReference type="EMBL" id="NMH99054.1"/>
    </source>
</evidence>
<evidence type="ECO:0000313" key="3">
    <source>
        <dbReference type="Proteomes" id="UP000820669"/>
    </source>
</evidence>
<dbReference type="Pfam" id="PF12697">
    <property type="entry name" value="Abhydrolase_6"/>
    <property type="match status" value="1"/>
</dbReference>
<dbReference type="EMBL" id="JAAXLA010000030">
    <property type="protein sequence ID" value="NMH99054.1"/>
    <property type="molecule type" value="Genomic_DNA"/>
</dbReference>
<comment type="caution">
    <text evidence="2">The sequence shown here is derived from an EMBL/GenBank/DDBJ whole genome shotgun (WGS) entry which is preliminary data.</text>
</comment>
<reference evidence="2 3" key="1">
    <citation type="submission" date="2020-04" db="EMBL/GenBank/DDBJ databases">
        <authorList>
            <person name="Klaysubun C."/>
            <person name="Duangmal K."/>
            <person name="Lipun K."/>
        </authorList>
    </citation>
    <scope>NUCLEOTIDE SEQUENCE [LARGE SCALE GENOMIC DNA]</scope>
    <source>
        <strain evidence="2 3">K10HN5</strain>
    </source>
</reference>
<keyword evidence="2" id="KW-0378">Hydrolase</keyword>
<dbReference type="InterPro" id="IPR052897">
    <property type="entry name" value="Sec-Metab_Biosynth_Hydrolase"/>
</dbReference>
<dbReference type="GO" id="GO:0016787">
    <property type="term" value="F:hydrolase activity"/>
    <property type="evidence" value="ECO:0007669"/>
    <property type="project" value="UniProtKB-KW"/>
</dbReference>
<dbReference type="InterPro" id="IPR029058">
    <property type="entry name" value="AB_hydrolase_fold"/>
</dbReference>
<dbReference type="Gene3D" id="3.40.50.1820">
    <property type="entry name" value="alpha/beta hydrolase"/>
    <property type="match status" value="1"/>
</dbReference>
<dbReference type="InterPro" id="IPR000073">
    <property type="entry name" value="AB_hydrolase_1"/>
</dbReference>
<dbReference type="SUPFAM" id="SSF53474">
    <property type="entry name" value="alpha/beta-Hydrolases"/>
    <property type="match status" value="1"/>
</dbReference>
<name>A0ABX1SBV5_9PSEU</name>
<sequence length="240" mass="25006">MTGFVLVHGAWHDASCWAAVQAELAGRGYPVVGVDLPADRPGLGADAYADAVLAAADTLPDAKQLVLVGHSLGGLTVPVVAQRLGPERVRALVLVAALVPRPGMSYDDQRRADRSIMAPGFGAGQERHEDGTTSWPAAAAVSGLYRGVEKELPADAVDAAVGRLRRQAWQIGCEVTPLTAWPAVRTVSVVCTEDQVVDPGWSRRAAAGIGADVVELPGGHFPMLTRPVELADVLVAAGDD</sequence>
<dbReference type="RefSeq" id="WP_169382493.1">
    <property type="nucleotide sequence ID" value="NZ_JAAXLA010000030.1"/>
</dbReference>
<protein>
    <submittedName>
        <fullName evidence="2">Alpha/beta hydrolase</fullName>
    </submittedName>
</protein>